<dbReference type="Gene3D" id="3.40.50.150">
    <property type="entry name" value="Vaccinia Virus protein VP39"/>
    <property type="match status" value="1"/>
</dbReference>
<dbReference type="GO" id="GO:0008168">
    <property type="term" value="F:methyltransferase activity"/>
    <property type="evidence" value="ECO:0007669"/>
    <property type="project" value="UniProtKB-KW"/>
</dbReference>
<keyword evidence="1" id="KW-0808">Transferase</keyword>
<reference evidence="1" key="1">
    <citation type="submission" date="2020-07" db="EMBL/GenBank/DDBJ databases">
        <title>Huge and variable diversity of episymbiotic CPR bacteria and DPANN archaea in groundwater ecosystems.</title>
        <authorList>
            <person name="He C.Y."/>
            <person name="Keren R."/>
            <person name="Whittaker M."/>
            <person name="Farag I.F."/>
            <person name="Doudna J."/>
            <person name="Cate J.H.D."/>
            <person name="Banfield J.F."/>
        </authorList>
    </citation>
    <scope>NUCLEOTIDE SEQUENCE</scope>
    <source>
        <strain evidence="1">NC_groundwater_1664_Pr3_B-0.1um_52_9</strain>
    </source>
</reference>
<protein>
    <submittedName>
        <fullName evidence="1">Methyltransferase domain-containing protein</fullName>
    </submittedName>
</protein>
<sequence>MLSFDEFKAVHSEVANSVTKLWTRDLQIEASQHNATLHPDHFNMEAYFLASLQRFYAAYAAVADKEVNTVCDIGCLGGVFPLTMRRLGYDVTVTETLSLYSENFLRFLDFHRDNGIKIVDYDPFGDSLHGATYDLVFCMAVLEHYPHSLKLFARNFAAMIGDGGLAYIEVPLITYFFKRLNLLFGKSPLVDIRFISASKIPFTGHHHEFTIEELRFLANMAGLDILDEHYVSYSAQLPWLQRQLYRLLTRWWPDCHEVGALLCLKGTPS</sequence>
<dbReference type="CDD" id="cd02440">
    <property type="entry name" value="AdoMet_MTases"/>
    <property type="match status" value="1"/>
</dbReference>
<dbReference type="Proteomes" id="UP000807825">
    <property type="component" value="Unassembled WGS sequence"/>
</dbReference>
<accession>A0A9D6YYV7</accession>
<dbReference type="InterPro" id="IPR029063">
    <property type="entry name" value="SAM-dependent_MTases_sf"/>
</dbReference>
<dbReference type="SUPFAM" id="SSF53335">
    <property type="entry name" value="S-adenosyl-L-methionine-dependent methyltransferases"/>
    <property type="match status" value="1"/>
</dbReference>
<proteinExistence type="predicted"/>
<keyword evidence="1" id="KW-0489">Methyltransferase</keyword>
<dbReference type="GO" id="GO:0032259">
    <property type="term" value="P:methylation"/>
    <property type="evidence" value="ECO:0007669"/>
    <property type="project" value="UniProtKB-KW"/>
</dbReference>
<name>A0A9D6YYV7_9BACT</name>
<evidence type="ECO:0000313" key="1">
    <source>
        <dbReference type="EMBL" id="MBI5248143.1"/>
    </source>
</evidence>
<comment type="caution">
    <text evidence="1">The sequence shown here is derived from an EMBL/GenBank/DDBJ whole genome shotgun (WGS) entry which is preliminary data.</text>
</comment>
<organism evidence="1 2">
    <name type="scientific">Desulfomonile tiedjei</name>
    <dbReference type="NCBI Taxonomy" id="2358"/>
    <lineage>
        <taxon>Bacteria</taxon>
        <taxon>Pseudomonadati</taxon>
        <taxon>Thermodesulfobacteriota</taxon>
        <taxon>Desulfomonilia</taxon>
        <taxon>Desulfomonilales</taxon>
        <taxon>Desulfomonilaceae</taxon>
        <taxon>Desulfomonile</taxon>
    </lineage>
</organism>
<dbReference type="AlphaFoldDB" id="A0A9D6YYV7"/>
<gene>
    <name evidence="1" type="ORF">HY912_01500</name>
</gene>
<dbReference type="Pfam" id="PF13489">
    <property type="entry name" value="Methyltransf_23"/>
    <property type="match status" value="1"/>
</dbReference>
<dbReference type="EMBL" id="JACRDE010000044">
    <property type="protein sequence ID" value="MBI5248143.1"/>
    <property type="molecule type" value="Genomic_DNA"/>
</dbReference>
<evidence type="ECO:0000313" key="2">
    <source>
        <dbReference type="Proteomes" id="UP000807825"/>
    </source>
</evidence>